<feature type="transmembrane region" description="Helical" evidence="1">
    <location>
        <begin position="25"/>
        <end position="42"/>
    </location>
</feature>
<evidence type="ECO:0000313" key="2">
    <source>
        <dbReference type="EMBL" id="CAB4653457.1"/>
    </source>
</evidence>
<keyword evidence="1" id="KW-1133">Transmembrane helix</keyword>
<dbReference type="EMBL" id="CAFAAW010000005">
    <property type="protein sequence ID" value="CAB4803081.1"/>
    <property type="molecule type" value="Genomic_DNA"/>
</dbReference>
<dbReference type="AlphaFoldDB" id="A0A6J6KUH8"/>
<accession>A0A6J6KUH8</accession>
<organism evidence="2">
    <name type="scientific">freshwater metagenome</name>
    <dbReference type="NCBI Taxonomy" id="449393"/>
    <lineage>
        <taxon>unclassified sequences</taxon>
        <taxon>metagenomes</taxon>
        <taxon>ecological metagenomes</taxon>
    </lineage>
</organism>
<dbReference type="Pfam" id="PF14155">
    <property type="entry name" value="DUF4307"/>
    <property type="match status" value="1"/>
</dbReference>
<keyword evidence="1" id="KW-0812">Transmembrane</keyword>
<name>A0A6J6KUH8_9ZZZZ</name>
<protein>
    <submittedName>
        <fullName evidence="2">Unannotated protein</fullName>
    </submittedName>
</protein>
<dbReference type="InterPro" id="IPR025443">
    <property type="entry name" value="DUF4307"/>
</dbReference>
<gene>
    <name evidence="2" type="ORF">UFOPK2252_00490</name>
    <name evidence="3" type="ORF">UFOPK3120_00107</name>
</gene>
<evidence type="ECO:0000256" key="1">
    <source>
        <dbReference type="SAM" id="Phobius"/>
    </source>
</evidence>
<dbReference type="EMBL" id="CAEZWN010000034">
    <property type="protein sequence ID" value="CAB4653457.1"/>
    <property type="molecule type" value="Genomic_DNA"/>
</dbReference>
<proteinExistence type="predicted"/>
<sequence length="134" mass="14988">MVHPKVLADPLLRERYGIKTNRRNNIWLALFLSILTALWFIWSGTNIANPKIRSELINFKIIDDQKVSITYTIKVRDLSIAHSCNLVARDIDKNVVGEVNDAMPAQTLISGVNTRTIEISTRTPAVNAGISSCQ</sequence>
<reference evidence="2" key="1">
    <citation type="submission" date="2020-05" db="EMBL/GenBank/DDBJ databases">
        <authorList>
            <person name="Chiriac C."/>
            <person name="Salcher M."/>
            <person name="Ghai R."/>
            <person name="Kavagutti S V."/>
        </authorList>
    </citation>
    <scope>NUCLEOTIDE SEQUENCE</scope>
</reference>
<evidence type="ECO:0000313" key="3">
    <source>
        <dbReference type="EMBL" id="CAB4803081.1"/>
    </source>
</evidence>
<keyword evidence="1" id="KW-0472">Membrane</keyword>